<organism evidence="2 3">
    <name type="scientific">Citroniella saccharovorans</name>
    <dbReference type="NCBI Taxonomy" id="2053367"/>
    <lineage>
        <taxon>Bacteria</taxon>
        <taxon>Bacillati</taxon>
        <taxon>Bacillota</taxon>
        <taxon>Tissierellia</taxon>
        <taxon>Tissierellales</taxon>
        <taxon>Peptoniphilaceae</taxon>
        <taxon>Citroniella</taxon>
    </lineage>
</organism>
<dbReference type="RefSeq" id="WP_324618750.1">
    <property type="nucleotide sequence ID" value="NZ_JAYKOT010000001.1"/>
</dbReference>
<gene>
    <name evidence="2" type="ORF">VLK81_01560</name>
</gene>
<keyword evidence="3" id="KW-1185">Reference proteome</keyword>
<dbReference type="EMBL" id="JAYKOT010000001">
    <property type="protein sequence ID" value="MEB3428718.1"/>
    <property type="molecule type" value="Genomic_DNA"/>
</dbReference>
<evidence type="ECO:0000259" key="1">
    <source>
        <dbReference type="Pfam" id="PF20037"/>
    </source>
</evidence>
<name>A0AAW9MS44_9FIRM</name>
<comment type="caution">
    <text evidence="2">The sequence shown here is derived from an EMBL/GenBank/DDBJ whole genome shotgun (WGS) entry which is preliminary data.</text>
</comment>
<evidence type="ECO:0000313" key="3">
    <source>
        <dbReference type="Proteomes" id="UP001357733"/>
    </source>
</evidence>
<sequence length="64" mass="7468">MKKRFIKTHDNKGIFENLKVFVDSETGVNYLVYESSTSSIIPLLDENGKVKISDKYEYYEEANE</sequence>
<feature type="domain" description="DUF6440" evidence="1">
    <location>
        <begin position="4"/>
        <end position="53"/>
    </location>
</feature>
<evidence type="ECO:0000313" key="2">
    <source>
        <dbReference type="EMBL" id="MEB3428718.1"/>
    </source>
</evidence>
<protein>
    <submittedName>
        <fullName evidence="2">DUF6440 family protein</fullName>
    </submittedName>
</protein>
<reference evidence="2 3" key="1">
    <citation type="submission" date="2024-01" db="EMBL/GenBank/DDBJ databases">
        <title>Complete genome sequence of Citroniella saccharovorans strain M6.X9, isolated from human fecal sample.</title>
        <authorList>
            <person name="Cheng G."/>
            <person name="Westerholm M."/>
            <person name="Schnurer A."/>
        </authorList>
    </citation>
    <scope>NUCLEOTIDE SEQUENCE [LARGE SCALE GENOMIC DNA]</scope>
    <source>
        <strain evidence="2 3">DSM 29873</strain>
    </source>
</reference>
<dbReference type="AlphaFoldDB" id="A0AAW9MS44"/>
<dbReference type="Proteomes" id="UP001357733">
    <property type="component" value="Unassembled WGS sequence"/>
</dbReference>
<dbReference type="InterPro" id="IPR045515">
    <property type="entry name" value="DUF6440"/>
</dbReference>
<dbReference type="Pfam" id="PF20037">
    <property type="entry name" value="DUF6440"/>
    <property type="match status" value="1"/>
</dbReference>
<accession>A0AAW9MS44</accession>
<proteinExistence type="predicted"/>